<evidence type="ECO:0000313" key="2">
    <source>
        <dbReference type="Proteomes" id="UP001054945"/>
    </source>
</evidence>
<gene>
    <name evidence="1" type="ORF">CEXT_459471</name>
</gene>
<organism evidence="1 2">
    <name type="scientific">Caerostris extrusa</name>
    <name type="common">Bark spider</name>
    <name type="synonym">Caerostris bankana</name>
    <dbReference type="NCBI Taxonomy" id="172846"/>
    <lineage>
        <taxon>Eukaryota</taxon>
        <taxon>Metazoa</taxon>
        <taxon>Ecdysozoa</taxon>
        <taxon>Arthropoda</taxon>
        <taxon>Chelicerata</taxon>
        <taxon>Arachnida</taxon>
        <taxon>Araneae</taxon>
        <taxon>Araneomorphae</taxon>
        <taxon>Entelegynae</taxon>
        <taxon>Araneoidea</taxon>
        <taxon>Araneidae</taxon>
        <taxon>Caerostris</taxon>
    </lineage>
</organism>
<sequence>MPFPGPPSKLSEYLSHTMPSLARMRKDPSNLEPTLRITVSTYHLPLPLVFASATGQKQGRGYQRVALILSGEAKRVERKCAKSASTPEFVGAEVPLPIAANVFRANSQNCGNQCIWSRGGPSANCGKSSNIITLGKFLSNFS</sequence>
<protein>
    <submittedName>
        <fullName evidence="1">Uncharacterized protein</fullName>
    </submittedName>
</protein>
<dbReference type="AlphaFoldDB" id="A0AAV4YA67"/>
<evidence type="ECO:0000313" key="1">
    <source>
        <dbReference type="EMBL" id="GIZ03863.1"/>
    </source>
</evidence>
<proteinExistence type="predicted"/>
<dbReference type="Proteomes" id="UP001054945">
    <property type="component" value="Unassembled WGS sequence"/>
</dbReference>
<dbReference type="EMBL" id="BPLR01001661">
    <property type="protein sequence ID" value="GIZ03863.1"/>
    <property type="molecule type" value="Genomic_DNA"/>
</dbReference>
<reference evidence="1 2" key="1">
    <citation type="submission" date="2021-06" db="EMBL/GenBank/DDBJ databases">
        <title>Caerostris extrusa draft genome.</title>
        <authorList>
            <person name="Kono N."/>
            <person name="Arakawa K."/>
        </authorList>
    </citation>
    <scope>NUCLEOTIDE SEQUENCE [LARGE SCALE GENOMIC DNA]</scope>
</reference>
<keyword evidence="2" id="KW-1185">Reference proteome</keyword>
<name>A0AAV4YA67_CAEEX</name>
<comment type="caution">
    <text evidence="1">The sequence shown here is derived from an EMBL/GenBank/DDBJ whole genome shotgun (WGS) entry which is preliminary data.</text>
</comment>
<accession>A0AAV4YA67</accession>